<reference evidence="1" key="1">
    <citation type="submission" date="2014-11" db="EMBL/GenBank/DDBJ databases">
        <authorList>
            <person name="Amaro Gonzalez C."/>
        </authorList>
    </citation>
    <scope>NUCLEOTIDE SEQUENCE</scope>
</reference>
<evidence type="ECO:0000313" key="1">
    <source>
        <dbReference type="EMBL" id="JAI02555.1"/>
    </source>
</evidence>
<organism evidence="1">
    <name type="scientific">Anguilla anguilla</name>
    <name type="common">European freshwater eel</name>
    <name type="synonym">Muraena anguilla</name>
    <dbReference type="NCBI Taxonomy" id="7936"/>
    <lineage>
        <taxon>Eukaryota</taxon>
        <taxon>Metazoa</taxon>
        <taxon>Chordata</taxon>
        <taxon>Craniata</taxon>
        <taxon>Vertebrata</taxon>
        <taxon>Euteleostomi</taxon>
        <taxon>Actinopterygii</taxon>
        <taxon>Neopterygii</taxon>
        <taxon>Teleostei</taxon>
        <taxon>Anguilliformes</taxon>
        <taxon>Anguillidae</taxon>
        <taxon>Anguilla</taxon>
    </lineage>
</organism>
<dbReference type="EMBL" id="GBXM01006023">
    <property type="protein sequence ID" value="JAI02555.1"/>
    <property type="molecule type" value="Transcribed_RNA"/>
</dbReference>
<dbReference type="AlphaFoldDB" id="A0A0E9XIQ9"/>
<accession>A0A0E9XIQ9</accession>
<name>A0A0E9XIQ9_ANGAN</name>
<reference evidence="1" key="2">
    <citation type="journal article" date="2015" name="Fish Shellfish Immunol.">
        <title>Early steps in the European eel (Anguilla anguilla)-Vibrio vulnificus interaction in the gills: Role of the RtxA13 toxin.</title>
        <authorList>
            <person name="Callol A."/>
            <person name="Pajuelo D."/>
            <person name="Ebbesson L."/>
            <person name="Teles M."/>
            <person name="MacKenzie S."/>
            <person name="Amaro C."/>
        </authorList>
    </citation>
    <scope>NUCLEOTIDE SEQUENCE</scope>
</reference>
<proteinExistence type="predicted"/>
<protein>
    <submittedName>
        <fullName evidence="1">Uncharacterized protein</fullName>
    </submittedName>
</protein>
<sequence length="41" mass="4701">MPKTLHAFITGLPSITWKIHHSTTIPSAQIMGKRKNRFIKL</sequence>